<sequence length="460" mass="54361">MNQELFERIYEEELTPIQRRILHRILKGKSHNAIRGDVTVWFDRKVYAGNERDKLPKSKCTILEDLESGKKLIDQSNLSHHLRKICEQFELADLPEVIKQFIRYRPQLVSCTTLKQFELLETTQFPSGATNSLYYQYRHPIEEKCESYIQKVAEEAILLRIKAPAQMGKTSLMNRLLHHEYIKNIKAKVVYINLDDADEQVLNKDIFYRWFCANVSNQLGLDINDYLEKQWQPFLGNNVNCTNIFEKFIFPNCQNIIFLGIDNLHRIFPDRKLQDFLLWLRTRHENAKNNQIWRKLAFILAYSTDRYPLFQLNLSSLYNVGNPQELREFNTEEIQNLSLKYGLNWQLIQVKSLQEIIGGHPFLVRLAMYHISHEEMTLTQILSKAATNEGIYSNHLGRLLKIIRDSHLTESLKRVIHSFTPVQLDPIETFQLYSIGLVTKKDNKVEPRCQLYREYFTTFL</sequence>
<gene>
    <name evidence="1" type="ORF">PN492_17230</name>
</gene>
<organism evidence="1 2">
    <name type="scientific">Dolichospermum circinale CS-537/01</name>
    <dbReference type="NCBI Taxonomy" id="3021739"/>
    <lineage>
        <taxon>Bacteria</taxon>
        <taxon>Bacillati</taxon>
        <taxon>Cyanobacteriota</taxon>
        <taxon>Cyanophyceae</taxon>
        <taxon>Nostocales</taxon>
        <taxon>Aphanizomenonaceae</taxon>
        <taxon>Dolichospermum</taxon>
        <taxon>Dolichospermum circinale</taxon>
    </lineage>
</organism>
<accession>A0ABT5A9W4</accession>
<dbReference type="RefSeq" id="WP_271806045.1">
    <property type="nucleotide sequence ID" value="NZ_JAQMTU010000109.1"/>
</dbReference>
<dbReference type="SUPFAM" id="SSF52540">
    <property type="entry name" value="P-loop containing nucleoside triphosphate hydrolases"/>
    <property type="match status" value="1"/>
</dbReference>
<dbReference type="InterPro" id="IPR027417">
    <property type="entry name" value="P-loop_NTPase"/>
</dbReference>
<reference evidence="1 2" key="1">
    <citation type="submission" date="2023-01" db="EMBL/GenBank/DDBJ databases">
        <title>Genomes from the Australian National Cyanobacteria Reference Collection.</title>
        <authorList>
            <person name="Willis A."/>
            <person name="Lee E.M.F."/>
        </authorList>
    </citation>
    <scope>NUCLEOTIDE SEQUENCE [LARGE SCALE GENOMIC DNA]</scope>
    <source>
        <strain evidence="1 2">CS-537/01</strain>
    </source>
</reference>
<dbReference type="Gene3D" id="3.40.50.300">
    <property type="entry name" value="P-loop containing nucleotide triphosphate hydrolases"/>
    <property type="match status" value="1"/>
</dbReference>
<keyword evidence="2" id="KW-1185">Reference proteome</keyword>
<name>A0ABT5A9W4_9CYAN</name>
<comment type="caution">
    <text evidence="1">The sequence shown here is derived from an EMBL/GenBank/DDBJ whole genome shotgun (WGS) entry which is preliminary data.</text>
</comment>
<proteinExistence type="predicted"/>
<protein>
    <submittedName>
        <fullName evidence="1">AAA-like domain-containing protein</fullName>
    </submittedName>
</protein>
<dbReference type="Pfam" id="PF14516">
    <property type="entry name" value="AAA_35"/>
    <property type="match status" value="1"/>
</dbReference>
<evidence type="ECO:0000313" key="1">
    <source>
        <dbReference type="EMBL" id="MDB9488269.1"/>
    </source>
</evidence>
<evidence type="ECO:0000313" key="2">
    <source>
        <dbReference type="Proteomes" id="UP001212123"/>
    </source>
</evidence>
<dbReference type="EMBL" id="JAQMTU010000109">
    <property type="protein sequence ID" value="MDB9488269.1"/>
    <property type="molecule type" value="Genomic_DNA"/>
</dbReference>
<dbReference type="Proteomes" id="UP001212123">
    <property type="component" value="Unassembled WGS sequence"/>
</dbReference>